<keyword evidence="6" id="KW-0851">Voltage-gated channel</keyword>
<dbReference type="SUPFAM" id="SSF81324">
    <property type="entry name" value="Voltage-gated potassium channels"/>
    <property type="match status" value="1"/>
</dbReference>
<evidence type="ECO:0000313" key="14">
    <source>
        <dbReference type="EMBL" id="SHE51607.1"/>
    </source>
</evidence>
<dbReference type="PRINTS" id="PR00169">
    <property type="entry name" value="KCHANNEL"/>
</dbReference>
<evidence type="ECO:0000256" key="2">
    <source>
        <dbReference type="ARBA" id="ARBA00022448"/>
    </source>
</evidence>
<evidence type="ECO:0000256" key="7">
    <source>
        <dbReference type="ARBA" id="ARBA00022958"/>
    </source>
</evidence>
<proteinExistence type="predicted"/>
<feature type="transmembrane region" description="Helical" evidence="12">
    <location>
        <begin position="127"/>
        <end position="147"/>
    </location>
</feature>
<dbReference type="GO" id="GO:0005249">
    <property type="term" value="F:voltage-gated potassium channel activity"/>
    <property type="evidence" value="ECO:0007669"/>
    <property type="project" value="InterPro"/>
</dbReference>
<dbReference type="Proteomes" id="UP000184048">
    <property type="component" value="Unassembled WGS sequence"/>
</dbReference>
<keyword evidence="15" id="KW-1185">Reference proteome</keyword>
<dbReference type="Pfam" id="PF00520">
    <property type="entry name" value="Ion_trans"/>
    <property type="match status" value="1"/>
</dbReference>
<dbReference type="GO" id="GO:0001508">
    <property type="term" value="P:action potential"/>
    <property type="evidence" value="ECO:0007669"/>
    <property type="project" value="TreeGrafter"/>
</dbReference>
<feature type="transmembrane region" description="Helical" evidence="12">
    <location>
        <begin position="16"/>
        <end position="35"/>
    </location>
</feature>
<keyword evidence="8 12" id="KW-1133">Transmembrane helix</keyword>
<evidence type="ECO:0000259" key="13">
    <source>
        <dbReference type="Pfam" id="PF00520"/>
    </source>
</evidence>
<evidence type="ECO:0000256" key="10">
    <source>
        <dbReference type="ARBA" id="ARBA00023136"/>
    </source>
</evidence>
<keyword evidence="3" id="KW-0633">Potassium transport</keyword>
<dbReference type="AlphaFoldDB" id="A0A1M4U4Z1"/>
<dbReference type="InterPro" id="IPR005821">
    <property type="entry name" value="Ion_trans_dom"/>
</dbReference>
<accession>A0A1M4U4Z1</accession>
<dbReference type="STRING" id="1121884.SAMN02745131_00522"/>
<evidence type="ECO:0000256" key="11">
    <source>
        <dbReference type="ARBA" id="ARBA00023303"/>
    </source>
</evidence>
<evidence type="ECO:0000313" key="15">
    <source>
        <dbReference type="Proteomes" id="UP000184048"/>
    </source>
</evidence>
<evidence type="ECO:0000256" key="9">
    <source>
        <dbReference type="ARBA" id="ARBA00023065"/>
    </source>
</evidence>
<protein>
    <submittedName>
        <fullName evidence="14">Voltage-gated potassium channel</fullName>
    </submittedName>
</protein>
<dbReference type="EMBL" id="FQUU01000002">
    <property type="protein sequence ID" value="SHE51607.1"/>
    <property type="molecule type" value="Genomic_DNA"/>
</dbReference>
<keyword evidence="4 12" id="KW-0812">Transmembrane</keyword>
<keyword evidence="7" id="KW-0630">Potassium</keyword>
<keyword evidence="5" id="KW-0631">Potassium channel</keyword>
<dbReference type="PANTHER" id="PTHR11537">
    <property type="entry name" value="VOLTAGE-GATED POTASSIUM CHANNEL"/>
    <property type="match status" value="1"/>
</dbReference>
<dbReference type="Gene3D" id="1.10.287.70">
    <property type="match status" value="1"/>
</dbReference>
<organism evidence="14 15">
    <name type="scientific">Flavisolibacter ginsengisoli DSM 18119</name>
    <dbReference type="NCBI Taxonomy" id="1121884"/>
    <lineage>
        <taxon>Bacteria</taxon>
        <taxon>Pseudomonadati</taxon>
        <taxon>Bacteroidota</taxon>
        <taxon>Chitinophagia</taxon>
        <taxon>Chitinophagales</taxon>
        <taxon>Chitinophagaceae</taxon>
        <taxon>Flavisolibacter</taxon>
    </lineage>
</organism>
<dbReference type="RefSeq" id="WP_072833688.1">
    <property type="nucleotide sequence ID" value="NZ_FQUU01000002.1"/>
</dbReference>
<sequence length="237" mass="27292">MRITIQQRQALHPFNILIMVLSVYVIIALLINTFAHLPPETSKLLRDIDHAICFFFLIDFIVRFTSAKNKLEYMKWGWIDLISSIPVFDVFVAARLFRVVQLLRVLRAFRSMRMVLKYYFSNRVKGAFTSIGIIAILMVIFSAIGILNVEKDAPHSNIKTAEDALWWAYVTITTVGYGDKFPVTTEGRIIAVALITVGMGLFGTFTAYVASWFVEKREEDELDKERKHKKDTIKNFD</sequence>
<keyword evidence="2" id="KW-0813">Transport</keyword>
<evidence type="ECO:0000256" key="8">
    <source>
        <dbReference type="ARBA" id="ARBA00022989"/>
    </source>
</evidence>
<evidence type="ECO:0000256" key="1">
    <source>
        <dbReference type="ARBA" id="ARBA00004141"/>
    </source>
</evidence>
<reference evidence="14 15" key="1">
    <citation type="submission" date="2016-11" db="EMBL/GenBank/DDBJ databases">
        <authorList>
            <person name="Jaros S."/>
            <person name="Januszkiewicz K."/>
            <person name="Wedrychowicz H."/>
        </authorList>
    </citation>
    <scope>NUCLEOTIDE SEQUENCE [LARGE SCALE GENOMIC DNA]</scope>
    <source>
        <strain evidence="14 15">DSM 18119</strain>
    </source>
</reference>
<dbReference type="OrthoDB" id="9799090at2"/>
<dbReference type="GO" id="GO:0008076">
    <property type="term" value="C:voltage-gated potassium channel complex"/>
    <property type="evidence" value="ECO:0007669"/>
    <property type="project" value="InterPro"/>
</dbReference>
<dbReference type="Gene3D" id="1.20.120.350">
    <property type="entry name" value="Voltage-gated potassium channels. Chain C"/>
    <property type="match status" value="1"/>
</dbReference>
<dbReference type="InterPro" id="IPR027359">
    <property type="entry name" value="Volt_channel_dom_sf"/>
</dbReference>
<keyword evidence="10 12" id="KW-0472">Membrane</keyword>
<keyword evidence="11 14" id="KW-0407">Ion channel</keyword>
<feature type="domain" description="Ion transport" evidence="13">
    <location>
        <begin position="13"/>
        <end position="219"/>
    </location>
</feature>
<feature type="transmembrane region" description="Helical" evidence="12">
    <location>
        <begin position="47"/>
        <end position="65"/>
    </location>
</feature>
<keyword evidence="9" id="KW-0406">Ion transport</keyword>
<comment type="subcellular location">
    <subcellularLocation>
        <location evidence="1">Membrane</location>
        <topology evidence="1">Multi-pass membrane protein</topology>
    </subcellularLocation>
</comment>
<evidence type="ECO:0000256" key="6">
    <source>
        <dbReference type="ARBA" id="ARBA00022882"/>
    </source>
</evidence>
<evidence type="ECO:0000256" key="3">
    <source>
        <dbReference type="ARBA" id="ARBA00022538"/>
    </source>
</evidence>
<evidence type="ECO:0000256" key="5">
    <source>
        <dbReference type="ARBA" id="ARBA00022826"/>
    </source>
</evidence>
<gene>
    <name evidence="14" type="ORF">SAMN02745131_00522</name>
</gene>
<evidence type="ECO:0000256" key="12">
    <source>
        <dbReference type="SAM" id="Phobius"/>
    </source>
</evidence>
<feature type="transmembrane region" description="Helical" evidence="12">
    <location>
        <begin position="189"/>
        <end position="214"/>
    </location>
</feature>
<evidence type="ECO:0000256" key="4">
    <source>
        <dbReference type="ARBA" id="ARBA00022692"/>
    </source>
</evidence>
<dbReference type="PANTHER" id="PTHR11537:SF254">
    <property type="entry name" value="POTASSIUM VOLTAGE-GATED CHANNEL PROTEIN SHAB"/>
    <property type="match status" value="1"/>
</dbReference>
<dbReference type="InterPro" id="IPR028325">
    <property type="entry name" value="VG_K_chnl"/>
</dbReference>
<name>A0A1M4U4Z1_9BACT</name>